<evidence type="ECO:0000259" key="1">
    <source>
        <dbReference type="Pfam" id="PF00534"/>
    </source>
</evidence>
<protein>
    <recommendedName>
        <fullName evidence="1">Glycosyl transferase family 1 domain-containing protein</fullName>
    </recommendedName>
</protein>
<name>A0A511R502_9DEIN</name>
<accession>A0A511R502</accession>
<dbReference type="Gene3D" id="3.40.50.2000">
    <property type="entry name" value="Glycogen Phosphorylase B"/>
    <property type="match status" value="2"/>
</dbReference>
<dbReference type="GO" id="GO:0016758">
    <property type="term" value="F:hexosyltransferase activity"/>
    <property type="evidence" value="ECO:0007669"/>
    <property type="project" value="TreeGrafter"/>
</dbReference>
<dbReference type="AlphaFoldDB" id="A0A511R502"/>
<dbReference type="Proteomes" id="UP000321197">
    <property type="component" value="Unassembled WGS sequence"/>
</dbReference>
<feature type="domain" description="Glycosyl transferase family 1" evidence="1">
    <location>
        <begin position="219"/>
        <end position="380"/>
    </location>
</feature>
<dbReference type="Pfam" id="PF00534">
    <property type="entry name" value="Glycos_transf_1"/>
    <property type="match status" value="1"/>
</dbReference>
<comment type="caution">
    <text evidence="2">The sequence shown here is derived from an EMBL/GenBank/DDBJ whole genome shotgun (WGS) entry which is preliminary data.</text>
</comment>
<dbReference type="EMBL" id="BJXL01000077">
    <property type="protein sequence ID" value="GEM84096.1"/>
    <property type="molecule type" value="Genomic_DNA"/>
</dbReference>
<sequence length="418" mass="48172">MAMRILLVGFACSPDHGSEQAITWSWAWSLSQQCEVWVITHPEYRQNIEDYLAKHPNPNLHFCFVQLAGWMNPWDTHQLGKLRLHYLLWQQEAYRVARKLHQEKAFDLVHYVSWATISSAPQFWRLPVPFVWGPVGGGQVAPTAFRRYFGVAWRSEFLRTLRVKLLPWIPAIRKAVQQSAMILTINPETVEVLRLAGARRMEMFNIFGIADEHIPEVFPKREPKEYLTLLWASRFEPRKGLPLLLEALEGLRDLPLRVLVAGDGPLRRFWEAEVIRLNLADTVRFLGMVNWHQMRGLYLEADVFVFTSLQDTFGNVTLEALAQGLPVLTLGHQGVGYQLPDAATLKVPVTTPDEVVTRIAEGIRKLYADPQLRYEMGKAGWEYVKANSQSVRAERMIQLYRRILAVRENPSVEKLPTR</sequence>
<dbReference type="SUPFAM" id="SSF53756">
    <property type="entry name" value="UDP-Glycosyltransferase/glycogen phosphorylase"/>
    <property type="match status" value="1"/>
</dbReference>
<organism evidence="2 3">
    <name type="scientific">Meiothermus hypogaeus NBRC 106114</name>
    <dbReference type="NCBI Taxonomy" id="1227553"/>
    <lineage>
        <taxon>Bacteria</taxon>
        <taxon>Thermotogati</taxon>
        <taxon>Deinococcota</taxon>
        <taxon>Deinococci</taxon>
        <taxon>Thermales</taxon>
        <taxon>Thermaceae</taxon>
        <taxon>Meiothermus</taxon>
    </lineage>
</organism>
<evidence type="ECO:0000313" key="2">
    <source>
        <dbReference type="EMBL" id="GEM84096.1"/>
    </source>
</evidence>
<gene>
    <name evidence="2" type="ORF">MHY01S_22620</name>
</gene>
<proteinExistence type="predicted"/>
<dbReference type="InterPro" id="IPR001296">
    <property type="entry name" value="Glyco_trans_1"/>
</dbReference>
<dbReference type="PANTHER" id="PTHR45947:SF3">
    <property type="entry name" value="SULFOQUINOVOSYL TRANSFERASE SQD2"/>
    <property type="match status" value="1"/>
</dbReference>
<evidence type="ECO:0000313" key="3">
    <source>
        <dbReference type="Proteomes" id="UP000321197"/>
    </source>
</evidence>
<dbReference type="PANTHER" id="PTHR45947">
    <property type="entry name" value="SULFOQUINOVOSYL TRANSFERASE SQD2"/>
    <property type="match status" value="1"/>
</dbReference>
<dbReference type="CDD" id="cd03801">
    <property type="entry name" value="GT4_PimA-like"/>
    <property type="match status" value="1"/>
</dbReference>
<dbReference type="InterPro" id="IPR050194">
    <property type="entry name" value="Glycosyltransferase_grp1"/>
</dbReference>
<reference evidence="2 3" key="1">
    <citation type="submission" date="2019-07" db="EMBL/GenBank/DDBJ databases">
        <title>Whole genome shotgun sequence of Meiothermus hypogaeus NBRC 106114.</title>
        <authorList>
            <person name="Hosoyama A."/>
            <person name="Uohara A."/>
            <person name="Ohji S."/>
            <person name="Ichikawa N."/>
        </authorList>
    </citation>
    <scope>NUCLEOTIDE SEQUENCE [LARGE SCALE GENOMIC DNA]</scope>
    <source>
        <strain evidence="2 3">NBRC 106114</strain>
    </source>
</reference>